<dbReference type="AlphaFoldDB" id="A0A812GCL5"/>
<protein>
    <submittedName>
        <fullName evidence="5">Uncharacterized protein</fullName>
    </submittedName>
</protein>
<proteinExistence type="predicted"/>
<dbReference type="GO" id="GO:0032259">
    <property type="term" value="P:methylation"/>
    <property type="evidence" value="ECO:0007669"/>
    <property type="project" value="UniProtKB-KW"/>
</dbReference>
<organism evidence="5 6">
    <name type="scientific">Symbiodinium natans</name>
    <dbReference type="NCBI Taxonomy" id="878477"/>
    <lineage>
        <taxon>Eukaryota</taxon>
        <taxon>Sar</taxon>
        <taxon>Alveolata</taxon>
        <taxon>Dinophyceae</taxon>
        <taxon>Suessiales</taxon>
        <taxon>Symbiodiniaceae</taxon>
        <taxon>Symbiodinium</taxon>
    </lineage>
</organism>
<keyword evidence="2" id="KW-0808">Transferase</keyword>
<feature type="transmembrane region" description="Helical" evidence="4">
    <location>
        <begin position="181"/>
        <end position="206"/>
    </location>
</feature>
<dbReference type="EMBL" id="CAJNDS010000003">
    <property type="protein sequence ID" value="CAE6913168.1"/>
    <property type="molecule type" value="Genomic_DNA"/>
</dbReference>
<dbReference type="Proteomes" id="UP000604046">
    <property type="component" value="Unassembled WGS sequence"/>
</dbReference>
<dbReference type="GO" id="GO:0008168">
    <property type="term" value="F:methyltransferase activity"/>
    <property type="evidence" value="ECO:0007669"/>
    <property type="project" value="UniProtKB-KW"/>
</dbReference>
<keyword evidence="4" id="KW-0472">Membrane</keyword>
<evidence type="ECO:0000313" key="5">
    <source>
        <dbReference type="EMBL" id="CAE6913168.1"/>
    </source>
</evidence>
<evidence type="ECO:0000256" key="1">
    <source>
        <dbReference type="ARBA" id="ARBA00022603"/>
    </source>
</evidence>
<comment type="caution">
    <text evidence="5">The sequence shown here is derived from an EMBL/GenBank/DDBJ whole genome shotgun (WGS) entry which is preliminary data.</text>
</comment>
<keyword evidence="4" id="KW-1133">Transmembrane helix</keyword>
<evidence type="ECO:0000256" key="2">
    <source>
        <dbReference type="ARBA" id="ARBA00022679"/>
    </source>
</evidence>
<name>A0A812GCL5_9DINO</name>
<keyword evidence="4" id="KW-0812">Transmembrane</keyword>
<dbReference type="PROSITE" id="PS00094">
    <property type="entry name" value="C5_MTASE_1"/>
    <property type="match status" value="1"/>
</dbReference>
<keyword evidence="6" id="KW-1185">Reference proteome</keyword>
<reference evidence="5" key="1">
    <citation type="submission" date="2021-02" db="EMBL/GenBank/DDBJ databases">
        <authorList>
            <person name="Dougan E. K."/>
            <person name="Rhodes N."/>
            <person name="Thang M."/>
            <person name="Chan C."/>
        </authorList>
    </citation>
    <scope>NUCLEOTIDE SEQUENCE</scope>
</reference>
<feature type="transmembrane region" description="Helical" evidence="4">
    <location>
        <begin position="290"/>
        <end position="309"/>
    </location>
</feature>
<sequence>MSELLASGMPCSPFSCPCARFAERRAGKVVKDRRQTCVLSNNLRVAIEVDLGQGAGWQVLYPTASLQSAPQDHPASARLRDDPAVCGRCPLVRGVHVLSEHFGDFSTKAAEYIRKEEEAAWLESQRRKKRQEENDRRLSAEVGRSMVRRQRWAIMWISLFILIILSAMLAVASFAPENQPQAMGIGAAFLGLWCCACVGKAGLFAASGGIENLSTRDPNRALYYSPSDSSQLEESIRAARPELQGHRSSVSFDNIGAPALLACIFFSCFVAFLCMVAMTVTMDGYGLPVALMWTLPILWTCFGCVWSWLADHPRSALCFACMWPLHLLHECGFSLTHFLLRPPEESLDAAVHTTHERTIVFEGNVLPGKETVCSWPGKYASAWDALVDDSRQDDISAAVVFLPEGSKHFGLHDPIPADLLDLQGPCWCTPLYGEPKPWGCRWWSKWIANIELAVEQGATLVVYYFNGKRGEGKVKDFSTAGQEHLRREQISRRRADFQNSEDFRKAFEAGLKHLSAEPGPDASSPFSREVHRLFLAWLGGEDRQFLEASEGLGNSQKAEVAWLERKGYPYVEKEVSEFASRSSQAMEQALLKERQRHLRIWGSWPS</sequence>
<gene>
    <name evidence="5" type="ORF">SNAT2548_LOCUS179</name>
</gene>
<dbReference type="InterPro" id="IPR018117">
    <property type="entry name" value="C5_DNA_meth_AS"/>
</dbReference>
<keyword evidence="3" id="KW-0949">S-adenosyl-L-methionine</keyword>
<keyword evidence="1" id="KW-0489">Methyltransferase</keyword>
<evidence type="ECO:0000256" key="3">
    <source>
        <dbReference type="ARBA" id="ARBA00022691"/>
    </source>
</evidence>
<feature type="transmembrane region" description="Helical" evidence="4">
    <location>
        <begin position="255"/>
        <end position="278"/>
    </location>
</feature>
<evidence type="ECO:0000313" key="6">
    <source>
        <dbReference type="Proteomes" id="UP000604046"/>
    </source>
</evidence>
<feature type="transmembrane region" description="Helical" evidence="4">
    <location>
        <begin position="153"/>
        <end position="175"/>
    </location>
</feature>
<accession>A0A812GCL5</accession>
<evidence type="ECO:0000256" key="4">
    <source>
        <dbReference type="SAM" id="Phobius"/>
    </source>
</evidence>